<protein>
    <submittedName>
        <fullName evidence="1">Cyclic nucleotide-binding domain-containing protein</fullName>
    </submittedName>
</protein>
<dbReference type="InterPro" id="IPR018490">
    <property type="entry name" value="cNMP-bd_dom_sf"/>
</dbReference>
<dbReference type="RefSeq" id="WP_261405379.1">
    <property type="nucleotide sequence ID" value="NZ_CP081869.1"/>
</dbReference>
<dbReference type="Gene3D" id="2.60.120.10">
    <property type="entry name" value="Jelly Rolls"/>
    <property type="match status" value="1"/>
</dbReference>
<evidence type="ECO:0000313" key="1">
    <source>
        <dbReference type="EMBL" id="QZO02004.1"/>
    </source>
</evidence>
<gene>
    <name evidence="1" type="ORF">K6K41_12325</name>
</gene>
<dbReference type="AlphaFoldDB" id="A0A9E6REI1"/>
<proteinExistence type="predicted"/>
<dbReference type="KEGG" id="cmet:K6K41_12325"/>
<organism evidence="1 2">
    <name type="scientific">Chenggangzhangella methanolivorans</name>
    <dbReference type="NCBI Taxonomy" id="1437009"/>
    <lineage>
        <taxon>Bacteria</taxon>
        <taxon>Pseudomonadati</taxon>
        <taxon>Pseudomonadota</taxon>
        <taxon>Alphaproteobacteria</taxon>
        <taxon>Hyphomicrobiales</taxon>
        <taxon>Methylopilaceae</taxon>
        <taxon>Chenggangzhangella</taxon>
    </lineage>
</organism>
<sequence>MTTIERADRWEASFPFARSMADGDRRLARASLIFSDLESGAVAYEFDTPCRGYLMCVGGGTRVFRPTAAKLDVALYRVAAGGACALTAQCLLSGERLAASSVADTETILAVLPSDTFADLMQSSAPFRDFVLQEYLALGRSCRDCLRLTWCNDRALALGQTVQTPATGSIVLKKSVFRRRMRATGQTTSGLCTLLRS</sequence>
<evidence type="ECO:0000313" key="2">
    <source>
        <dbReference type="Proteomes" id="UP000825701"/>
    </source>
</evidence>
<dbReference type="InterPro" id="IPR014710">
    <property type="entry name" value="RmlC-like_jellyroll"/>
</dbReference>
<reference evidence="1" key="1">
    <citation type="submission" date="2021-08" db="EMBL/GenBank/DDBJ databases">
        <authorList>
            <person name="Zhang H."/>
            <person name="Xu M."/>
            <person name="Yu Z."/>
            <person name="Yang L."/>
            <person name="Cai Y."/>
        </authorList>
    </citation>
    <scope>NUCLEOTIDE SEQUENCE</scope>
    <source>
        <strain evidence="1">CHL1</strain>
    </source>
</reference>
<name>A0A9E6REI1_9HYPH</name>
<dbReference type="EMBL" id="CP081869">
    <property type="protein sequence ID" value="QZO02004.1"/>
    <property type="molecule type" value="Genomic_DNA"/>
</dbReference>
<dbReference type="Proteomes" id="UP000825701">
    <property type="component" value="Chromosome"/>
</dbReference>
<keyword evidence="2" id="KW-1185">Reference proteome</keyword>
<dbReference type="SUPFAM" id="SSF51206">
    <property type="entry name" value="cAMP-binding domain-like"/>
    <property type="match status" value="1"/>
</dbReference>
<accession>A0A9E6REI1</accession>